<dbReference type="Pfam" id="PF08729">
    <property type="entry name" value="HUN"/>
    <property type="match status" value="1"/>
</dbReference>
<feature type="region of interest" description="Disordered" evidence="2">
    <location>
        <begin position="1"/>
        <end position="64"/>
    </location>
</feature>
<feature type="compositionally biased region" description="Polar residues" evidence="2">
    <location>
        <begin position="754"/>
        <end position="777"/>
    </location>
</feature>
<dbReference type="EMBL" id="JANBPT010000457">
    <property type="protein sequence ID" value="KAJ1919952.1"/>
    <property type="molecule type" value="Genomic_DNA"/>
</dbReference>
<feature type="region of interest" description="Disordered" evidence="2">
    <location>
        <begin position="439"/>
        <end position="458"/>
    </location>
</feature>
<evidence type="ECO:0000256" key="1">
    <source>
        <dbReference type="ARBA" id="ARBA00022553"/>
    </source>
</evidence>
<feature type="compositionally biased region" description="Basic and acidic residues" evidence="2">
    <location>
        <begin position="223"/>
        <end position="240"/>
    </location>
</feature>
<dbReference type="OrthoDB" id="5576775at2759"/>
<evidence type="ECO:0000313" key="6">
    <source>
        <dbReference type="Proteomes" id="UP001150569"/>
    </source>
</evidence>
<feature type="compositionally biased region" description="Low complexity" evidence="2">
    <location>
        <begin position="20"/>
        <end position="34"/>
    </location>
</feature>
<dbReference type="InterPro" id="IPR014840">
    <property type="entry name" value="HRD"/>
</dbReference>
<dbReference type="InterPro" id="IPR026947">
    <property type="entry name" value="UBN_middle_dom"/>
</dbReference>
<dbReference type="Pfam" id="PF14075">
    <property type="entry name" value="UBN_AB"/>
    <property type="match status" value="1"/>
</dbReference>
<comment type="caution">
    <text evidence="5">The sequence shown here is derived from an EMBL/GenBank/DDBJ whole genome shotgun (WGS) entry which is preliminary data.</text>
</comment>
<dbReference type="AlphaFoldDB" id="A0A9W7ZZK6"/>
<feature type="compositionally biased region" description="Pro residues" evidence="2">
    <location>
        <begin position="361"/>
        <end position="378"/>
    </location>
</feature>
<feature type="domain" description="Ubinuclein middle" evidence="4">
    <location>
        <begin position="788"/>
        <end position="867"/>
    </location>
</feature>
<dbReference type="Proteomes" id="UP001150569">
    <property type="component" value="Unassembled WGS sequence"/>
</dbReference>
<feature type="region of interest" description="Disordered" evidence="2">
    <location>
        <begin position="192"/>
        <end position="423"/>
    </location>
</feature>
<evidence type="ECO:0000313" key="5">
    <source>
        <dbReference type="EMBL" id="KAJ1919952.1"/>
    </source>
</evidence>
<evidence type="ECO:0000259" key="4">
    <source>
        <dbReference type="Pfam" id="PF14075"/>
    </source>
</evidence>
<feature type="domain" description="Hpc2-related" evidence="3">
    <location>
        <begin position="159"/>
        <end position="194"/>
    </location>
</feature>
<gene>
    <name evidence="5" type="ORF">IWQ60_007114</name>
</gene>
<accession>A0A9W7ZZK6</accession>
<sequence>MDLDVIPISVDPPVTEGSVSTDSATSTTPSSPAAASPPPQAPPPPAQRPHLSSGGSTLTPRLYIPLDPKGSTVISYPDLLCQQFPQSAAAQAFLARKAPRPKASDDEASGKEDGTAPAPPAVKFGDDAFYEELLKRAERYEEEDSAPAKRGARVSLFEDYDLYDPFIDDSDLQTRNEEGSRLRTEGFFVYHGPLPFVDDDGAETEPIIEVEGRSAKKRKPAKKKESDKPKGKAVTADDTKGTPTAASAKAKTKDKEVDEKTPATGKPKKKRPPGDGNPDDSATKKSTKAKGKTGDTDAKKKAPAASTAVGTPGADGDTKSTKKSAPAVKRRLSSESAAATPGTAAKKAQVDPGPAATGAPPVTPLEPGPLPAPNPPSPEPERKPLRPSIFNLIDHDDDDPTRDFSPFKYHMHTNSGRNLMPPLFSERLPAKDLTDAHTFRSADNTPSKPAPHGTFENHDDLTKTYTKAAKDLTLVTEASAADTIPNVAPSPPPPTAEVAPASVLPDDTALSAQTIALRQEFEAKAHSADFSNHKKFPPSVKPVLLKLAISTLTDLGADFDDIGRVVAAYNSMTTAEGGGGTTEKEKTTTPATSNAAGGTPSRPCDLAFAIPTRDGGPPRELLSMNFYDELSQHVPYSRLTIRKIVARLTLQERIKRKEAQSEAELTKFHDLLQPCLDNLRKDPTFLRVLAEANPATPAIGAAQTGSPGFAPSPSPAPHATIPMEAVETVSKRPGGLHHLLNHPDGEPTADEEQSNVTAVDSATPASGPQATQSTPATKVSGELHLPKKETAPMTTPVSKRFTWTESIRQILWRYVQIEIELNILRSELASLEGKTLVVKEGAARRTAYLRLLNLWPEGWMTTYDISREYGTRKRKMEKFT</sequence>
<feature type="region of interest" description="Disordered" evidence="2">
    <location>
        <begin position="573"/>
        <end position="600"/>
    </location>
</feature>
<keyword evidence="1" id="KW-0597">Phosphoprotein</keyword>
<feature type="compositionally biased region" description="Basic and acidic residues" evidence="2">
    <location>
        <begin position="102"/>
        <end position="114"/>
    </location>
</feature>
<proteinExistence type="predicted"/>
<feature type="compositionally biased region" description="Low complexity" evidence="2">
    <location>
        <begin position="337"/>
        <end position="360"/>
    </location>
</feature>
<feature type="region of interest" description="Disordered" evidence="2">
    <location>
        <begin position="734"/>
        <end position="796"/>
    </location>
</feature>
<feature type="non-terminal residue" evidence="5">
    <location>
        <position position="880"/>
    </location>
</feature>
<organism evidence="5 6">
    <name type="scientific">Tieghemiomyces parasiticus</name>
    <dbReference type="NCBI Taxonomy" id="78921"/>
    <lineage>
        <taxon>Eukaryota</taxon>
        <taxon>Fungi</taxon>
        <taxon>Fungi incertae sedis</taxon>
        <taxon>Zoopagomycota</taxon>
        <taxon>Kickxellomycotina</taxon>
        <taxon>Dimargaritomycetes</taxon>
        <taxon>Dimargaritales</taxon>
        <taxon>Dimargaritaceae</taxon>
        <taxon>Tieghemiomyces</taxon>
    </lineage>
</organism>
<feature type="compositionally biased region" description="Pro residues" evidence="2">
    <location>
        <begin position="35"/>
        <end position="47"/>
    </location>
</feature>
<evidence type="ECO:0000256" key="2">
    <source>
        <dbReference type="SAM" id="MobiDB-lite"/>
    </source>
</evidence>
<feature type="region of interest" description="Disordered" evidence="2">
    <location>
        <begin position="698"/>
        <end position="719"/>
    </location>
</feature>
<evidence type="ECO:0008006" key="7">
    <source>
        <dbReference type="Google" id="ProtNLM"/>
    </source>
</evidence>
<feature type="compositionally biased region" description="Basic and acidic residues" evidence="2">
    <location>
        <begin position="251"/>
        <end position="261"/>
    </location>
</feature>
<feature type="compositionally biased region" description="Acidic residues" evidence="2">
    <location>
        <begin position="197"/>
        <end position="208"/>
    </location>
</feature>
<feature type="region of interest" description="Disordered" evidence="2">
    <location>
        <begin position="95"/>
        <end position="123"/>
    </location>
</feature>
<reference evidence="5" key="1">
    <citation type="submission" date="2022-07" db="EMBL/GenBank/DDBJ databases">
        <title>Phylogenomic reconstructions and comparative analyses of Kickxellomycotina fungi.</title>
        <authorList>
            <person name="Reynolds N.K."/>
            <person name="Stajich J.E."/>
            <person name="Barry K."/>
            <person name="Grigoriev I.V."/>
            <person name="Crous P."/>
            <person name="Smith M.E."/>
        </authorList>
    </citation>
    <scope>NUCLEOTIDE SEQUENCE</scope>
    <source>
        <strain evidence="5">RSA 861</strain>
    </source>
</reference>
<evidence type="ECO:0000259" key="3">
    <source>
        <dbReference type="Pfam" id="PF08729"/>
    </source>
</evidence>
<name>A0A9W7ZZK6_9FUNG</name>
<protein>
    <recommendedName>
        <fullName evidence="7">Ubinuclein middle domain-containing protein</fullName>
    </recommendedName>
</protein>
<keyword evidence="6" id="KW-1185">Reference proteome</keyword>